<feature type="transmembrane region" description="Helical" evidence="1">
    <location>
        <begin position="7"/>
        <end position="26"/>
    </location>
</feature>
<accession>A0A0V8GF62</accession>
<dbReference type="SMART" id="SM00267">
    <property type="entry name" value="GGDEF"/>
    <property type="match status" value="1"/>
</dbReference>
<dbReference type="GO" id="GO:1902201">
    <property type="term" value="P:negative regulation of bacterial-type flagellum-dependent cell motility"/>
    <property type="evidence" value="ECO:0007669"/>
    <property type="project" value="TreeGrafter"/>
</dbReference>
<keyword evidence="1" id="KW-1133">Transmembrane helix</keyword>
<feature type="transmembrane region" description="Helical" evidence="1">
    <location>
        <begin position="138"/>
        <end position="156"/>
    </location>
</feature>
<evidence type="ECO:0000313" key="4">
    <source>
        <dbReference type="Proteomes" id="UP000053797"/>
    </source>
</evidence>
<proteinExistence type="predicted"/>
<dbReference type="InterPro" id="IPR050469">
    <property type="entry name" value="Diguanylate_Cyclase"/>
</dbReference>
<protein>
    <submittedName>
        <fullName evidence="3">Diguanylate cyclase</fullName>
    </submittedName>
</protein>
<comment type="caution">
    <text evidence="3">The sequence shown here is derived from an EMBL/GenBank/DDBJ whole genome shotgun (WGS) entry which is preliminary data.</text>
</comment>
<dbReference type="Gene3D" id="3.30.70.270">
    <property type="match status" value="1"/>
</dbReference>
<dbReference type="EMBL" id="LNQL01000003">
    <property type="protein sequence ID" value="KSU48817.1"/>
    <property type="molecule type" value="Genomic_DNA"/>
</dbReference>
<dbReference type="Proteomes" id="UP000053797">
    <property type="component" value="Unassembled WGS sequence"/>
</dbReference>
<dbReference type="PANTHER" id="PTHR45138:SF9">
    <property type="entry name" value="DIGUANYLATE CYCLASE DGCM-RELATED"/>
    <property type="match status" value="1"/>
</dbReference>
<evidence type="ECO:0000313" key="3">
    <source>
        <dbReference type="EMBL" id="KSU48817.1"/>
    </source>
</evidence>
<dbReference type="GO" id="GO:0043709">
    <property type="term" value="P:cell adhesion involved in single-species biofilm formation"/>
    <property type="evidence" value="ECO:0007669"/>
    <property type="project" value="TreeGrafter"/>
</dbReference>
<dbReference type="InterPro" id="IPR043128">
    <property type="entry name" value="Rev_trsase/Diguanyl_cyclase"/>
</dbReference>
<dbReference type="InterPro" id="IPR000160">
    <property type="entry name" value="GGDEF_dom"/>
</dbReference>
<organism evidence="3 4">
    <name type="scientific">Exiguobacterium indicum</name>
    <dbReference type="NCBI Taxonomy" id="296995"/>
    <lineage>
        <taxon>Bacteria</taxon>
        <taxon>Bacillati</taxon>
        <taxon>Bacillota</taxon>
        <taxon>Bacilli</taxon>
        <taxon>Bacillales</taxon>
        <taxon>Bacillales Family XII. Incertae Sedis</taxon>
        <taxon>Exiguobacterium</taxon>
    </lineage>
</organism>
<dbReference type="PROSITE" id="PS50887">
    <property type="entry name" value="GGDEF"/>
    <property type="match status" value="1"/>
</dbReference>
<evidence type="ECO:0000256" key="1">
    <source>
        <dbReference type="SAM" id="Phobius"/>
    </source>
</evidence>
<feature type="domain" description="GGDEF" evidence="2">
    <location>
        <begin position="227"/>
        <end position="360"/>
    </location>
</feature>
<keyword evidence="1" id="KW-0812">Transmembrane</keyword>
<name>A0A0V8GF62_9BACL</name>
<feature type="transmembrane region" description="Helical" evidence="1">
    <location>
        <begin position="69"/>
        <end position="94"/>
    </location>
</feature>
<gene>
    <name evidence="3" type="ORF">AS033_10840</name>
</gene>
<dbReference type="CDD" id="cd01949">
    <property type="entry name" value="GGDEF"/>
    <property type="match status" value="1"/>
</dbReference>
<dbReference type="OrthoDB" id="9759607at2"/>
<evidence type="ECO:0000259" key="2">
    <source>
        <dbReference type="PROSITE" id="PS50887"/>
    </source>
</evidence>
<dbReference type="RefSeq" id="WP_058265512.1">
    <property type="nucleotide sequence ID" value="NZ_FMYN01000003.1"/>
</dbReference>
<reference evidence="3 4" key="1">
    <citation type="journal article" date="2015" name="Int. J. Syst. Evol. Microbiol.">
        <title>Exiguobacterium enclense sp. nov., isolated from sediment.</title>
        <authorList>
            <person name="Dastager S.G."/>
            <person name="Mawlankar R."/>
            <person name="Sonalkar V.V."/>
            <person name="Thorat M.N."/>
            <person name="Mual P."/>
            <person name="Verma A."/>
            <person name="Krishnamurthi S."/>
            <person name="Tang S.K."/>
            <person name="Li W.J."/>
        </authorList>
    </citation>
    <scope>NUCLEOTIDE SEQUENCE [LARGE SCALE GENOMIC DNA]</scope>
    <source>
        <strain evidence="3 4">NIO-1109</strain>
    </source>
</reference>
<dbReference type="Pfam" id="PF00990">
    <property type="entry name" value="GGDEF"/>
    <property type="match status" value="1"/>
</dbReference>
<sequence length="363" mass="40491">MLTLLNSLLLNFSLLIATLLFAFLPLRRIERISPNSSLQVRLAIGCIAGVIGALLIFNSISYDVAKIDLRLVALVTAYFYGGLVSGSITMLFIIGARFAVTPAGEYQGLILTTLICVALLVTATIYRRFAAQRRKDYLVLLGTGIAYSLPALYLLTNTFERFLEIALVYIIVIMIGGYVTYRFLQELRKHFLFVHTQQELALTDGLTQLGNRRKLDETLAEYAQNGTVFSVLILDLDHFKSINDTYGHEGGDVVLRQLSHLLQSYCPEQGVVGRYGGEEFVLLLPDVPLRQAERLGERIRSACADQHFVYKEHPVFHVTLSLGAASSDQASTVFETVQKADLALYEAKQTGRNRVVCYRDPLL</sequence>
<feature type="transmembrane region" description="Helical" evidence="1">
    <location>
        <begin position="106"/>
        <end position="126"/>
    </location>
</feature>
<dbReference type="NCBIfam" id="TIGR00254">
    <property type="entry name" value="GGDEF"/>
    <property type="match status" value="1"/>
</dbReference>
<feature type="transmembrane region" description="Helical" evidence="1">
    <location>
        <begin position="38"/>
        <end position="57"/>
    </location>
</feature>
<dbReference type="GO" id="GO:0052621">
    <property type="term" value="F:diguanylate cyclase activity"/>
    <property type="evidence" value="ECO:0007669"/>
    <property type="project" value="TreeGrafter"/>
</dbReference>
<dbReference type="AlphaFoldDB" id="A0A0V8GF62"/>
<dbReference type="PANTHER" id="PTHR45138">
    <property type="entry name" value="REGULATORY COMPONENTS OF SENSORY TRANSDUCTION SYSTEM"/>
    <property type="match status" value="1"/>
</dbReference>
<keyword evidence="1" id="KW-0472">Membrane</keyword>
<dbReference type="GO" id="GO:0005886">
    <property type="term" value="C:plasma membrane"/>
    <property type="evidence" value="ECO:0007669"/>
    <property type="project" value="TreeGrafter"/>
</dbReference>
<dbReference type="FunFam" id="3.30.70.270:FF:000001">
    <property type="entry name" value="Diguanylate cyclase domain protein"/>
    <property type="match status" value="1"/>
</dbReference>
<dbReference type="InterPro" id="IPR029787">
    <property type="entry name" value="Nucleotide_cyclase"/>
</dbReference>
<dbReference type="SUPFAM" id="SSF55073">
    <property type="entry name" value="Nucleotide cyclase"/>
    <property type="match status" value="1"/>
</dbReference>
<feature type="transmembrane region" description="Helical" evidence="1">
    <location>
        <begin position="162"/>
        <end position="181"/>
    </location>
</feature>